<reference evidence="1" key="1">
    <citation type="submission" date="2020-11" db="EMBL/GenBank/DDBJ databases">
        <authorList>
            <consortium name="DOE Joint Genome Institute"/>
            <person name="Ahrendt S."/>
            <person name="Riley R."/>
            <person name="Andreopoulos W."/>
            <person name="Labutti K."/>
            <person name="Pangilinan J."/>
            <person name="Ruiz-Duenas F.J."/>
            <person name="Barrasa J.M."/>
            <person name="Sanchez-Garcia M."/>
            <person name="Camarero S."/>
            <person name="Miyauchi S."/>
            <person name="Serrano A."/>
            <person name="Linde D."/>
            <person name="Babiker R."/>
            <person name="Drula E."/>
            <person name="Ayuso-Fernandez I."/>
            <person name="Pacheco R."/>
            <person name="Padilla G."/>
            <person name="Ferreira P."/>
            <person name="Barriuso J."/>
            <person name="Kellner H."/>
            <person name="Castanera R."/>
            <person name="Alfaro M."/>
            <person name="Ramirez L."/>
            <person name="Pisabarro A.G."/>
            <person name="Kuo A."/>
            <person name="Tritt A."/>
            <person name="Lipzen A."/>
            <person name="He G."/>
            <person name="Yan M."/>
            <person name="Ng V."/>
            <person name="Cullen D."/>
            <person name="Martin F."/>
            <person name="Rosso M.-N."/>
            <person name="Henrissat B."/>
            <person name="Hibbett D."/>
            <person name="Martinez A.T."/>
            <person name="Grigoriev I.V."/>
        </authorList>
    </citation>
    <scope>NUCLEOTIDE SEQUENCE</scope>
    <source>
        <strain evidence="1">CBS 247.69</strain>
    </source>
</reference>
<dbReference type="EMBL" id="MU150229">
    <property type="protein sequence ID" value="KAF9469688.1"/>
    <property type="molecule type" value="Genomic_DNA"/>
</dbReference>
<keyword evidence="2" id="KW-1185">Reference proteome</keyword>
<organism evidence="1 2">
    <name type="scientific">Collybia nuda</name>
    <dbReference type="NCBI Taxonomy" id="64659"/>
    <lineage>
        <taxon>Eukaryota</taxon>
        <taxon>Fungi</taxon>
        <taxon>Dikarya</taxon>
        <taxon>Basidiomycota</taxon>
        <taxon>Agaricomycotina</taxon>
        <taxon>Agaricomycetes</taxon>
        <taxon>Agaricomycetidae</taxon>
        <taxon>Agaricales</taxon>
        <taxon>Tricholomatineae</taxon>
        <taxon>Clitocybaceae</taxon>
        <taxon>Collybia</taxon>
    </lineage>
</organism>
<gene>
    <name evidence="1" type="ORF">BDZ94DRAFT_1243026</name>
</gene>
<evidence type="ECO:0000313" key="2">
    <source>
        <dbReference type="Proteomes" id="UP000807353"/>
    </source>
</evidence>
<dbReference type="Proteomes" id="UP000807353">
    <property type="component" value="Unassembled WGS sequence"/>
</dbReference>
<sequence>MPHRYSKPLLKINLARSFSDRPNIMESCVTRRRITRQTIEIVTRLFFHICAICPTPFGDPVRLK</sequence>
<dbReference type="AlphaFoldDB" id="A0A9P6CRK2"/>
<protein>
    <submittedName>
        <fullName evidence="1">Uncharacterized protein</fullName>
    </submittedName>
</protein>
<proteinExistence type="predicted"/>
<evidence type="ECO:0000313" key="1">
    <source>
        <dbReference type="EMBL" id="KAF9469688.1"/>
    </source>
</evidence>
<accession>A0A9P6CRK2</accession>
<name>A0A9P6CRK2_9AGAR</name>
<comment type="caution">
    <text evidence="1">The sequence shown here is derived from an EMBL/GenBank/DDBJ whole genome shotgun (WGS) entry which is preliminary data.</text>
</comment>